<accession>A0A1E7F257</accession>
<dbReference type="Pfam" id="PF00023">
    <property type="entry name" value="Ank"/>
    <property type="match status" value="1"/>
</dbReference>
<proteinExistence type="predicted"/>
<gene>
    <name evidence="4" type="ORF">FRACYDRAFT_191470</name>
</gene>
<evidence type="ECO:0000313" key="5">
    <source>
        <dbReference type="Proteomes" id="UP000095751"/>
    </source>
</evidence>
<dbReference type="OrthoDB" id="36948at2759"/>
<evidence type="ECO:0000313" key="4">
    <source>
        <dbReference type="EMBL" id="OEU12291.1"/>
    </source>
</evidence>
<sequence>MFAAAGGHLECAKQLIELGAEINAIARNKDGYLEKLQKMVEEGQVQEEDPHIDGVTALHVASEGGHLEMVNLLLEIGVDSSLAHLDDGKRSPLVLAVSGNHAEVAKVLVQAGADPNTPYVDGD</sequence>
<keyword evidence="2 3" id="KW-0040">ANK repeat</keyword>
<dbReference type="PRINTS" id="PR01415">
    <property type="entry name" value="ANKYRIN"/>
</dbReference>
<evidence type="ECO:0000256" key="3">
    <source>
        <dbReference type="PROSITE-ProRule" id="PRU00023"/>
    </source>
</evidence>
<dbReference type="SMART" id="SM00248">
    <property type="entry name" value="ANK"/>
    <property type="match status" value="3"/>
</dbReference>
<dbReference type="PANTHER" id="PTHR24198:SF194">
    <property type="entry name" value="INVERSIN-A"/>
    <property type="match status" value="1"/>
</dbReference>
<dbReference type="EMBL" id="KV784365">
    <property type="protein sequence ID" value="OEU12291.1"/>
    <property type="molecule type" value="Genomic_DNA"/>
</dbReference>
<feature type="repeat" description="ANK" evidence="3">
    <location>
        <begin position="53"/>
        <end position="85"/>
    </location>
</feature>
<keyword evidence="5" id="KW-1185">Reference proteome</keyword>
<dbReference type="PROSITE" id="PS50297">
    <property type="entry name" value="ANK_REP_REGION"/>
    <property type="match status" value="2"/>
</dbReference>
<dbReference type="SUPFAM" id="SSF48403">
    <property type="entry name" value="Ankyrin repeat"/>
    <property type="match status" value="1"/>
</dbReference>
<evidence type="ECO:0000256" key="1">
    <source>
        <dbReference type="ARBA" id="ARBA00022737"/>
    </source>
</evidence>
<dbReference type="InParanoid" id="A0A1E7F257"/>
<dbReference type="Gene3D" id="1.25.40.20">
    <property type="entry name" value="Ankyrin repeat-containing domain"/>
    <property type="match status" value="1"/>
</dbReference>
<dbReference type="Proteomes" id="UP000095751">
    <property type="component" value="Unassembled WGS sequence"/>
</dbReference>
<dbReference type="AlphaFoldDB" id="A0A1E7F257"/>
<keyword evidence="1" id="KW-0677">Repeat</keyword>
<feature type="repeat" description="ANK" evidence="3">
    <location>
        <begin position="88"/>
        <end position="120"/>
    </location>
</feature>
<dbReference type="KEGG" id="fcy:FRACYDRAFT_191470"/>
<dbReference type="InterPro" id="IPR002110">
    <property type="entry name" value="Ankyrin_rpt"/>
</dbReference>
<dbReference type="Pfam" id="PF12796">
    <property type="entry name" value="Ank_2"/>
    <property type="match status" value="1"/>
</dbReference>
<reference evidence="4 5" key="1">
    <citation type="submission" date="2016-09" db="EMBL/GenBank/DDBJ databases">
        <title>Extensive genetic diversity and differential bi-allelic expression allows diatom success in the polar Southern Ocean.</title>
        <authorList>
            <consortium name="DOE Joint Genome Institute"/>
            <person name="Mock T."/>
            <person name="Otillar R.P."/>
            <person name="Strauss J."/>
            <person name="Dupont C."/>
            <person name="Frickenhaus S."/>
            <person name="Maumus F."/>
            <person name="Mcmullan M."/>
            <person name="Sanges R."/>
            <person name="Schmutz J."/>
            <person name="Toseland A."/>
            <person name="Valas R."/>
            <person name="Veluchamy A."/>
            <person name="Ward B.J."/>
            <person name="Allen A."/>
            <person name="Barry K."/>
            <person name="Falciatore A."/>
            <person name="Ferrante M."/>
            <person name="Fortunato A.E."/>
            <person name="Gloeckner G."/>
            <person name="Gruber A."/>
            <person name="Hipkin R."/>
            <person name="Janech M."/>
            <person name="Kroth P."/>
            <person name="Leese F."/>
            <person name="Lindquist E."/>
            <person name="Lyon B.R."/>
            <person name="Martin J."/>
            <person name="Mayer C."/>
            <person name="Parker M."/>
            <person name="Quesneville H."/>
            <person name="Raymond J."/>
            <person name="Uhlig C."/>
            <person name="Valentin K.U."/>
            <person name="Worden A.Z."/>
            <person name="Armbrust E.V."/>
            <person name="Bowler C."/>
            <person name="Green B."/>
            <person name="Moulton V."/>
            <person name="Van Oosterhout C."/>
            <person name="Grigoriev I."/>
        </authorList>
    </citation>
    <scope>NUCLEOTIDE SEQUENCE [LARGE SCALE GENOMIC DNA]</scope>
    <source>
        <strain evidence="4 5">CCMP1102</strain>
    </source>
</reference>
<name>A0A1E7F257_9STRA</name>
<protein>
    <submittedName>
        <fullName evidence="4">Ankyrin</fullName>
    </submittedName>
</protein>
<feature type="non-terminal residue" evidence="4">
    <location>
        <position position="123"/>
    </location>
</feature>
<feature type="repeat" description="ANK" evidence="3">
    <location>
        <begin position="1"/>
        <end position="27"/>
    </location>
</feature>
<dbReference type="InterPro" id="IPR036770">
    <property type="entry name" value="Ankyrin_rpt-contain_sf"/>
</dbReference>
<organism evidence="4 5">
    <name type="scientific">Fragilariopsis cylindrus CCMP1102</name>
    <dbReference type="NCBI Taxonomy" id="635003"/>
    <lineage>
        <taxon>Eukaryota</taxon>
        <taxon>Sar</taxon>
        <taxon>Stramenopiles</taxon>
        <taxon>Ochrophyta</taxon>
        <taxon>Bacillariophyta</taxon>
        <taxon>Bacillariophyceae</taxon>
        <taxon>Bacillariophycidae</taxon>
        <taxon>Bacillariales</taxon>
        <taxon>Bacillariaceae</taxon>
        <taxon>Fragilariopsis</taxon>
    </lineage>
</organism>
<dbReference type="PROSITE" id="PS50088">
    <property type="entry name" value="ANK_REPEAT"/>
    <property type="match status" value="3"/>
</dbReference>
<evidence type="ECO:0000256" key="2">
    <source>
        <dbReference type="ARBA" id="ARBA00023043"/>
    </source>
</evidence>
<dbReference type="PANTHER" id="PTHR24198">
    <property type="entry name" value="ANKYRIN REPEAT AND PROTEIN KINASE DOMAIN-CONTAINING PROTEIN"/>
    <property type="match status" value="1"/>
</dbReference>